<protein>
    <recommendedName>
        <fullName evidence="3">Anaphase-promoting complex subunit 10</fullName>
    </recommendedName>
</protein>
<dbReference type="EMBL" id="JALJOQ010000032">
    <property type="protein sequence ID" value="KAK9807299.1"/>
    <property type="molecule type" value="Genomic_DNA"/>
</dbReference>
<evidence type="ECO:0008006" key="3">
    <source>
        <dbReference type="Google" id="ProtNLM"/>
    </source>
</evidence>
<gene>
    <name evidence="1" type="ORF">WJX73_009690</name>
</gene>
<dbReference type="PANTHER" id="PTHR39741:SF2">
    <property type="entry name" value="F-BOX DOMAIN-CONTAINING PROTEIN"/>
    <property type="match status" value="1"/>
</dbReference>
<dbReference type="PANTHER" id="PTHR39741">
    <property type="entry name" value="F-BOX DOMAIN CONTAINING PROTEIN, EXPRESSED"/>
    <property type="match status" value="1"/>
</dbReference>
<evidence type="ECO:0000313" key="1">
    <source>
        <dbReference type="EMBL" id="KAK9807299.1"/>
    </source>
</evidence>
<name>A0AAW1PHL2_9CHLO</name>
<dbReference type="Proteomes" id="UP001465755">
    <property type="component" value="Unassembled WGS sequence"/>
</dbReference>
<dbReference type="AlphaFoldDB" id="A0AAW1PHL2"/>
<reference evidence="1 2" key="1">
    <citation type="journal article" date="2024" name="Nat. Commun.">
        <title>Phylogenomics reveals the evolutionary origins of lichenization in chlorophyte algae.</title>
        <authorList>
            <person name="Puginier C."/>
            <person name="Libourel C."/>
            <person name="Otte J."/>
            <person name="Skaloud P."/>
            <person name="Haon M."/>
            <person name="Grisel S."/>
            <person name="Petersen M."/>
            <person name="Berrin J.G."/>
            <person name="Delaux P.M."/>
            <person name="Dal Grande F."/>
            <person name="Keller J."/>
        </authorList>
    </citation>
    <scope>NUCLEOTIDE SEQUENCE [LARGE SCALE GENOMIC DNA]</scope>
    <source>
        <strain evidence="1 2">SAG 2036</strain>
    </source>
</reference>
<comment type="caution">
    <text evidence="1">The sequence shown here is derived from an EMBL/GenBank/DDBJ whole genome shotgun (WGS) entry which is preliminary data.</text>
</comment>
<sequence length="188" mass="21556">MAIVPAADWRGEMRRVLRERNYAFCDDEAPQLPAAQFEARPGEEAELLHLGLDSSSCDREGQDIDNTLDDEYTFWSSAGTSPDADEHLTYCFKFPLCRLTRVDIKVFRATFQFGDPIYPAQQVSFKIGSSRQNLWQVPGCFQMAASDDWQSYPMPATAPVGQLLMVCLHRKCQMQWGDRRFYVALQQR</sequence>
<dbReference type="InterPro" id="IPR055336">
    <property type="entry name" value="At4g00755-like"/>
</dbReference>
<organism evidence="1 2">
    <name type="scientific">Symbiochloris irregularis</name>
    <dbReference type="NCBI Taxonomy" id="706552"/>
    <lineage>
        <taxon>Eukaryota</taxon>
        <taxon>Viridiplantae</taxon>
        <taxon>Chlorophyta</taxon>
        <taxon>core chlorophytes</taxon>
        <taxon>Trebouxiophyceae</taxon>
        <taxon>Trebouxiales</taxon>
        <taxon>Trebouxiaceae</taxon>
        <taxon>Symbiochloris</taxon>
    </lineage>
</organism>
<evidence type="ECO:0000313" key="2">
    <source>
        <dbReference type="Proteomes" id="UP001465755"/>
    </source>
</evidence>
<proteinExistence type="predicted"/>
<keyword evidence="2" id="KW-1185">Reference proteome</keyword>
<accession>A0AAW1PHL2</accession>